<reference evidence="1 2" key="1">
    <citation type="submission" date="2020-03" db="EMBL/GenBank/DDBJ databases">
        <title>Propioniciclava sp. nov., isolated from Hydrophilus acuminatus.</title>
        <authorList>
            <person name="Hyun D.-W."/>
            <person name="Bae J.-W."/>
        </authorList>
    </citation>
    <scope>NUCLEOTIDE SEQUENCE [LARGE SCALE GENOMIC DNA]</scope>
    <source>
        <strain evidence="1 2">HDW11</strain>
    </source>
</reference>
<protein>
    <submittedName>
        <fullName evidence="1">Uncharacterized protein</fullName>
    </submittedName>
</protein>
<dbReference type="EMBL" id="CP049865">
    <property type="protein sequence ID" value="QIK72545.1"/>
    <property type="molecule type" value="Genomic_DNA"/>
</dbReference>
<keyword evidence="2" id="KW-1185">Reference proteome</keyword>
<gene>
    <name evidence="1" type="ORF">G7070_10005</name>
</gene>
<sequence length="65" mass="7597">MRLQEVRYGTGAEWYGSDSLFGPDGVYRRCDSLVPFAPGDFWRIDLMARDQEDRYAPVVPYDDFQ</sequence>
<evidence type="ECO:0000313" key="2">
    <source>
        <dbReference type="Proteomes" id="UP000501058"/>
    </source>
</evidence>
<proteinExistence type="predicted"/>
<dbReference type="RefSeq" id="WP_166233619.1">
    <property type="nucleotide sequence ID" value="NZ_CP049865.1"/>
</dbReference>
<dbReference type="AlphaFoldDB" id="A0A6G7Y6V6"/>
<accession>A0A6G7Y6V6</accession>
<dbReference type="Proteomes" id="UP000501058">
    <property type="component" value="Chromosome"/>
</dbReference>
<dbReference type="KEGG" id="prv:G7070_10005"/>
<organism evidence="1 2">
    <name type="scientific">Propioniciclava coleopterorum</name>
    <dbReference type="NCBI Taxonomy" id="2714937"/>
    <lineage>
        <taxon>Bacteria</taxon>
        <taxon>Bacillati</taxon>
        <taxon>Actinomycetota</taxon>
        <taxon>Actinomycetes</taxon>
        <taxon>Propionibacteriales</taxon>
        <taxon>Propionibacteriaceae</taxon>
        <taxon>Propioniciclava</taxon>
    </lineage>
</organism>
<name>A0A6G7Y6V6_9ACTN</name>
<evidence type="ECO:0000313" key="1">
    <source>
        <dbReference type="EMBL" id="QIK72545.1"/>
    </source>
</evidence>